<dbReference type="EMBL" id="CAMAPE010000014">
    <property type="protein sequence ID" value="CAH9081054.1"/>
    <property type="molecule type" value="Genomic_DNA"/>
</dbReference>
<dbReference type="AlphaFoldDB" id="A0A9P0YZ78"/>
<comment type="caution">
    <text evidence="2">The sequence shown here is derived from an EMBL/GenBank/DDBJ whole genome shotgun (WGS) entry which is preliminary data.</text>
</comment>
<dbReference type="PANTHER" id="PTHR35745:SF1">
    <property type="entry name" value="OS04G0513000 PROTEIN"/>
    <property type="match status" value="1"/>
</dbReference>
<dbReference type="InterPro" id="IPR040003">
    <property type="entry name" value="PG18-like"/>
</dbReference>
<keyword evidence="3" id="KW-1185">Reference proteome</keyword>
<feature type="region of interest" description="Disordered" evidence="1">
    <location>
        <begin position="17"/>
        <end position="36"/>
    </location>
</feature>
<proteinExistence type="predicted"/>
<accession>A0A9P0YZ78</accession>
<feature type="region of interest" description="Disordered" evidence="1">
    <location>
        <begin position="122"/>
        <end position="189"/>
    </location>
</feature>
<dbReference type="OrthoDB" id="532061at2759"/>
<evidence type="ECO:0000313" key="3">
    <source>
        <dbReference type="Proteomes" id="UP001152484"/>
    </source>
</evidence>
<dbReference type="Pfam" id="PF20711">
    <property type="entry name" value="DUF6825"/>
    <property type="match status" value="1"/>
</dbReference>
<reference evidence="2" key="1">
    <citation type="submission" date="2022-07" db="EMBL/GenBank/DDBJ databases">
        <authorList>
            <person name="Macas J."/>
            <person name="Novak P."/>
            <person name="Neumann P."/>
        </authorList>
    </citation>
    <scope>NUCLEOTIDE SEQUENCE</scope>
</reference>
<dbReference type="PANTHER" id="PTHR35745">
    <property type="entry name" value="BNACNNG14650D PROTEIN"/>
    <property type="match status" value="1"/>
</dbReference>
<organism evidence="2 3">
    <name type="scientific">Cuscuta europaea</name>
    <name type="common">European dodder</name>
    <dbReference type="NCBI Taxonomy" id="41803"/>
    <lineage>
        <taxon>Eukaryota</taxon>
        <taxon>Viridiplantae</taxon>
        <taxon>Streptophyta</taxon>
        <taxon>Embryophyta</taxon>
        <taxon>Tracheophyta</taxon>
        <taxon>Spermatophyta</taxon>
        <taxon>Magnoliopsida</taxon>
        <taxon>eudicotyledons</taxon>
        <taxon>Gunneridae</taxon>
        <taxon>Pentapetalae</taxon>
        <taxon>asterids</taxon>
        <taxon>lamiids</taxon>
        <taxon>Solanales</taxon>
        <taxon>Convolvulaceae</taxon>
        <taxon>Cuscuteae</taxon>
        <taxon>Cuscuta</taxon>
        <taxon>Cuscuta subgen. Cuscuta</taxon>
    </lineage>
</organism>
<dbReference type="GO" id="GO:0010027">
    <property type="term" value="P:thylakoid membrane organization"/>
    <property type="evidence" value="ECO:0007669"/>
    <property type="project" value="InterPro"/>
</dbReference>
<sequence>MGLASLSSFSLVSSSPATQSKLHLPQHPLPNKPLPSLNRHFRRLTLRCRCSTAPGGTGPGEAESKTILDAFFLGRAIGEVLSERLESTLGEVISTIGRLQAEQQKQVQDFEEEVLDRAKKAKEKAARETWEAQGLVPKPATPNSDVNAAGHPSPLNSVVSAYPNSNAQDFNGESDSPDEDTPFGLSNEG</sequence>
<gene>
    <name evidence="2" type="ORF">CEURO_LOCUS7711</name>
</gene>
<evidence type="ECO:0000313" key="2">
    <source>
        <dbReference type="EMBL" id="CAH9081054.1"/>
    </source>
</evidence>
<evidence type="ECO:0000256" key="1">
    <source>
        <dbReference type="SAM" id="MobiDB-lite"/>
    </source>
</evidence>
<protein>
    <submittedName>
        <fullName evidence="2">Uncharacterized protein</fullName>
    </submittedName>
</protein>
<feature type="compositionally biased region" description="Polar residues" evidence="1">
    <location>
        <begin position="154"/>
        <end position="174"/>
    </location>
</feature>
<dbReference type="Proteomes" id="UP001152484">
    <property type="component" value="Unassembled WGS sequence"/>
</dbReference>
<name>A0A9P0YZ78_CUSEU</name>
<dbReference type="GO" id="GO:0009535">
    <property type="term" value="C:chloroplast thylakoid membrane"/>
    <property type="evidence" value="ECO:0007669"/>
    <property type="project" value="TreeGrafter"/>
</dbReference>